<keyword evidence="1" id="KW-0175">Coiled coil</keyword>
<sequence>MLGSRQGSRGSQLAPLKCASPSRSNAQSRGSTASATGLDDGRSSIRSSSVSGAAEPLPSHIPPEFHIREDGVLVFPSRRPQGDEDVPRLERVLQDMLSAWNGRLEQHRFSVTIDDTPWSLMQMIVYDIWCTIEETRIYDIAFVESLRMTHFYSASLALFLGKIRTRIAQSFGSMLTMSRRLEVEMQRVQASWTDTGRLYHEEVGMRHAAEHHIRHLEAKLAMLETRTLAESKGSLLKNGNRTDQAIKQAHDEEKKGEALIRLQSEVLTLTKQVRALRAANTTLRTSEMELQLSNEGLRGEIEKLRADHSTQDATPLDEPPALIRERSGIPQLKRGSLLDVSAAKSPSSDRQRAATEHVLRAFKHMPRDEQQECLSALQKHFVESEH</sequence>
<feature type="compositionally biased region" description="Polar residues" evidence="2">
    <location>
        <begin position="1"/>
        <end position="11"/>
    </location>
</feature>
<dbReference type="AlphaFoldDB" id="A0AB34K059"/>
<keyword evidence="4" id="KW-1185">Reference proteome</keyword>
<dbReference type="Proteomes" id="UP001515480">
    <property type="component" value="Unassembled WGS sequence"/>
</dbReference>
<feature type="region of interest" description="Disordered" evidence="2">
    <location>
        <begin position="307"/>
        <end position="354"/>
    </location>
</feature>
<comment type="caution">
    <text evidence="3">The sequence shown here is derived from an EMBL/GenBank/DDBJ whole genome shotgun (WGS) entry which is preliminary data.</text>
</comment>
<evidence type="ECO:0000256" key="2">
    <source>
        <dbReference type="SAM" id="MobiDB-lite"/>
    </source>
</evidence>
<feature type="coiled-coil region" evidence="1">
    <location>
        <begin position="259"/>
        <end position="307"/>
    </location>
</feature>
<proteinExistence type="predicted"/>
<evidence type="ECO:0000313" key="3">
    <source>
        <dbReference type="EMBL" id="KAL1526602.1"/>
    </source>
</evidence>
<gene>
    <name evidence="3" type="ORF">AB1Y20_015307</name>
</gene>
<evidence type="ECO:0000313" key="4">
    <source>
        <dbReference type="Proteomes" id="UP001515480"/>
    </source>
</evidence>
<organism evidence="3 4">
    <name type="scientific">Prymnesium parvum</name>
    <name type="common">Toxic golden alga</name>
    <dbReference type="NCBI Taxonomy" id="97485"/>
    <lineage>
        <taxon>Eukaryota</taxon>
        <taxon>Haptista</taxon>
        <taxon>Haptophyta</taxon>
        <taxon>Prymnesiophyceae</taxon>
        <taxon>Prymnesiales</taxon>
        <taxon>Prymnesiaceae</taxon>
        <taxon>Prymnesium</taxon>
    </lineage>
</organism>
<reference evidence="3 4" key="1">
    <citation type="journal article" date="2024" name="Science">
        <title>Giant polyketide synthase enzymes in the biosynthesis of giant marine polyether toxins.</title>
        <authorList>
            <person name="Fallon T.R."/>
            <person name="Shende V.V."/>
            <person name="Wierzbicki I.H."/>
            <person name="Pendleton A.L."/>
            <person name="Watervoot N.F."/>
            <person name="Auber R.P."/>
            <person name="Gonzalez D.J."/>
            <person name="Wisecaver J.H."/>
            <person name="Moore B.S."/>
        </authorList>
    </citation>
    <scope>NUCLEOTIDE SEQUENCE [LARGE SCALE GENOMIC DNA]</scope>
    <source>
        <strain evidence="3 4">12B1</strain>
    </source>
</reference>
<name>A0AB34K059_PRYPA</name>
<feature type="region of interest" description="Disordered" evidence="2">
    <location>
        <begin position="1"/>
        <end position="64"/>
    </location>
</feature>
<accession>A0AB34K059</accession>
<evidence type="ECO:0000256" key="1">
    <source>
        <dbReference type="SAM" id="Coils"/>
    </source>
</evidence>
<feature type="compositionally biased region" description="Polar residues" evidence="2">
    <location>
        <begin position="21"/>
        <end position="35"/>
    </location>
</feature>
<dbReference type="EMBL" id="JBGBPQ010000003">
    <property type="protein sequence ID" value="KAL1526602.1"/>
    <property type="molecule type" value="Genomic_DNA"/>
</dbReference>
<protein>
    <submittedName>
        <fullName evidence="3">Uncharacterized protein</fullName>
    </submittedName>
</protein>